<reference evidence="3" key="2">
    <citation type="journal article" date="2021" name="PeerJ">
        <title>Extensive microbial diversity within the chicken gut microbiome revealed by metagenomics and culture.</title>
        <authorList>
            <person name="Gilroy R."/>
            <person name="Ravi A."/>
            <person name="Getino M."/>
            <person name="Pursley I."/>
            <person name="Horton D.L."/>
            <person name="Alikhan N.F."/>
            <person name="Baker D."/>
            <person name="Gharbi K."/>
            <person name="Hall N."/>
            <person name="Watson M."/>
            <person name="Adriaenssens E.M."/>
            <person name="Foster-Nyarko E."/>
            <person name="Jarju S."/>
            <person name="Secka A."/>
            <person name="Antonio M."/>
            <person name="Oren A."/>
            <person name="Chaudhuri R.R."/>
            <person name="La Ragione R."/>
            <person name="Hildebrand F."/>
            <person name="Pallen M.J."/>
        </authorList>
    </citation>
    <scope>NUCLEOTIDE SEQUENCE</scope>
    <source>
        <strain evidence="3">ChiSjej3B21-11622</strain>
    </source>
</reference>
<evidence type="ECO:0000256" key="1">
    <source>
        <dbReference type="SAM" id="SignalP"/>
    </source>
</evidence>
<reference evidence="3" key="1">
    <citation type="submission" date="2020-10" db="EMBL/GenBank/DDBJ databases">
        <authorList>
            <person name="Gilroy R."/>
        </authorList>
    </citation>
    <scope>NUCLEOTIDE SEQUENCE</scope>
    <source>
        <strain evidence="3">ChiSjej3B21-11622</strain>
    </source>
</reference>
<keyword evidence="1" id="KW-0732">Signal</keyword>
<proteinExistence type="predicted"/>
<feature type="chain" id="PRO_5039161382" evidence="1">
    <location>
        <begin position="34"/>
        <end position="516"/>
    </location>
</feature>
<gene>
    <name evidence="3" type="ORF">IAB26_12690</name>
</gene>
<feature type="domain" description="Fibronectin type-III" evidence="2">
    <location>
        <begin position="140"/>
        <end position="237"/>
    </location>
</feature>
<dbReference type="Proteomes" id="UP000886886">
    <property type="component" value="Unassembled WGS sequence"/>
</dbReference>
<dbReference type="SUPFAM" id="SSF49265">
    <property type="entry name" value="Fibronectin type III"/>
    <property type="match status" value="1"/>
</dbReference>
<name>A0A9D0ZXV2_9FIRM</name>
<dbReference type="AlphaFoldDB" id="A0A9D0ZXV2"/>
<dbReference type="SMART" id="SM00060">
    <property type="entry name" value="FN3"/>
    <property type="match status" value="2"/>
</dbReference>
<evidence type="ECO:0000313" key="3">
    <source>
        <dbReference type="EMBL" id="HIQ97405.1"/>
    </source>
</evidence>
<comment type="caution">
    <text evidence="3">The sequence shown here is derived from an EMBL/GenBank/DDBJ whole genome shotgun (WGS) entry which is preliminary data.</text>
</comment>
<evidence type="ECO:0000259" key="2">
    <source>
        <dbReference type="PROSITE" id="PS50853"/>
    </source>
</evidence>
<dbReference type="InterPro" id="IPR036116">
    <property type="entry name" value="FN3_sf"/>
</dbReference>
<dbReference type="EMBL" id="DVFT01000188">
    <property type="protein sequence ID" value="HIQ97405.1"/>
    <property type="molecule type" value="Genomic_DNA"/>
</dbReference>
<protein>
    <submittedName>
        <fullName evidence="3">Fibronectin type III domain-containing protein</fullName>
    </submittedName>
</protein>
<dbReference type="PROSITE" id="PS50853">
    <property type="entry name" value="FN3"/>
    <property type="match status" value="2"/>
</dbReference>
<dbReference type="InterPro" id="IPR003961">
    <property type="entry name" value="FN3_dom"/>
</dbReference>
<evidence type="ECO:0000313" key="4">
    <source>
        <dbReference type="Proteomes" id="UP000886886"/>
    </source>
</evidence>
<feature type="domain" description="Fibronectin type-III" evidence="2">
    <location>
        <begin position="38"/>
        <end position="137"/>
    </location>
</feature>
<feature type="signal peptide" evidence="1">
    <location>
        <begin position="1"/>
        <end position="33"/>
    </location>
</feature>
<sequence length="516" mass="58243">MKKTLVKKKYKKLTFLMLLTFCMVVLLPTGALAAKAKAPSKVTIQKISASAAGKVTLRWKKVSGATSYKIYYRKASAKSWNVIADVKSTKTQYTHRSSKKYPLKSGIKYAYRVRAYNSRTKQYGPYSSVKTVRIPKATPAKVNLKKASALSSGSVRLSWAKVSNATSYRIYYRKYGTKTWKAIATVSAGRTSYTHRSSAKYPLKANTRYTYAVRGYNKNSGKYGPYSNVRTVRIPKKTTTTKEPVQKARYSYELILMNPYPEVYTDSATSGPILYIKTNNPDYSSIRIHSDPDITTGVVLSEDSFDDVEGTQVGNWLKVDGGYLRQLQPEKAGTYTLEVYELKEEYLENSIYIGNDPAYCYETGASLKIRVKDYIEAEKEWIQGMIRTYTTSDMTPKEKFEAIVNGEFYGNSASSQTKYRYHAVKYDQSAGDYVYASLLSEIGAIWQNHRMDSYTSPRLLCDIGYLVGYDVKMITGNVSDPLHAYVKSSEGNLYTICPMLETGIVENIGKIDFSKY</sequence>
<organism evidence="3 4">
    <name type="scientific">Candidatus Limivivens merdigallinarum</name>
    <dbReference type="NCBI Taxonomy" id="2840859"/>
    <lineage>
        <taxon>Bacteria</taxon>
        <taxon>Bacillati</taxon>
        <taxon>Bacillota</taxon>
        <taxon>Clostridia</taxon>
        <taxon>Lachnospirales</taxon>
        <taxon>Lachnospiraceae</taxon>
        <taxon>Lachnospiraceae incertae sedis</taxon>
        <taxon>Candidatus Limivivens</taxon>
    </lineage>
</organism>
<dbReference type="Gene3D" id="2.60.40.10">
    <property type="entry name" value="Immunoglobulins"/>
    <property type="match status" value="2"/>
</dbReference>
<accession>A0A9D0ZXV2</accession>
<dbReference type="CDD" id="cd00063">
    <property type="entry name" value="FN3"/>
    <property type="match status" value="2"/>
</dbReference>
<dbReference type="InterPro" id="IPR013783">
    <property type="entry name" value="Ig-like_fold"/>
</dbReference>